<dbReference type="WBParaSite" id="ALUE_0000646701-mRNA-1">
    <property type="protein sequence ID" value="ALUE_0000646701-mRNA-1"/>
    <property type="gene ID" value="ALUE_0000646701"/>
</dbReference>
<dbReference type="AlphaFoldDB" id="A0A0M3HUJ2"/>
<evidence type="ECO:0000313" key="3">
    <source>
        <dbReference type="WBParaSite" id="ALUE_0000646701-mRNA-1"/>
    </source>
</evidence>
<protein>
    <submittedName>
        <fullName evidence="3">Uncharacterized protein</fullName>
    </submittedName>
</protein>
<dbReference type="Proteomes" id="UP000036681">
    <property type="component" value="Unplaced"/>
</dbReference>
<name>A0A0M3HUJ2_ASCLU</name>
<organism evidence="2 3">
    <name type="scientific">Ascaris lumbricoides</name>
    <name type="common">Giant roundworm</name>
    <dbReference type="NCBI Taxonomy" id="6252"/>
    <lineage>
        <taxon>Eukaryota</taxon>
        <taxon>Metazoa</taxon>
        <taxon>Ecdysozoa</taxon>
        <taxon>Nematoda</taxon>
        <taxon>Chromadorea</taxon>
        <taxon>Rhabditida</taxon>
        <taxon>Spirurina</taxon>
        <taxon>Ascaridomorpha</taxon>
        <taxon>Ascaridoidea</taxon>
        <taxon>Ascarididae</taxon>
        <taxon>Ascaris</taxon>
    </lineage>
</organism>
<feature type="region of interest" description="Disordered" evidence="1">
    <location>
        <begin position="17"/>
        <end position="36"/>
    </location>
</feature>
<feature type="compositionally biased region" description="Basic and acidic residues" evidence="1">
    <location>
        <begin position="17"/>
        <end position="31"/>
    </location>
</feature>
<proteinExistence type="predicted"/>
<reference evidence="3" key="1">
    <citation type="submission" date="2017-02" db="UniProtKB">
        <authorList>
            <consortium name="WormBaseParasite"/>
        </authorList>
    </citation>
    <scope>IDENTIFICATION</scope>
</reference>
<keyword evidence="2" id="KW-1185">Reference proteome</keyword>
<evidence type="ECO:0000313" key="2">
    <source>
        <dbReference type="Proteomes" id="UP000036681"/>
    </source>
</evidence>
<accession>A0A0M3HUJ2</accession>
<evidence type="ECO:0000256" key="1">
    <source>
        <dbReference type="SAM" id="MobiDB-lite"/>
    </source>
</evidence>
<sequence length="88" mass="9602">MSGSTSKMATPTILVELKMRTPGSDHSKKESAAVGSHFGEETNQLLDFYIFQIKNERRKKKADAAGPAIEKATAAAEEAKLQGYCQQQ</sequence>